<dbReference type="EMBL" id="KV441389">
    <property type="protein sequence ID" value="OAF61589.2"/>
    <property type="molecule type" value="Genomic_DNA"/>
</dbReference>
<evidence type="ECO:0000256" key="1">
    <source>
        <dbReference type="SAM" id="Coils"/>
    </source>
</evidence>
<dbReference type="GeneID" id="36285336"/>
<accession>A0A177AHL2</accession>
<evidence type="ECO:0000313" key="2">
    <source>
        <dbReference type="EMBL" id="OAF61589.2"/>
    </source>
</evidence>
<dbReference type="AlphaFoldDB" id="A0A177AHL2"/>
<dbReference type="VEuPathDB" id="FungiDB:GMDG_03315"/>
<sequence>MKIAIVCTNSEINEKTARRDSCGPNKRISEEVMANLDRDIDKAKANGNQSRAKKLKLRRRRWLLINARSAHVEEELKIVYEPEIGEGALEVFCVSDTSYEKYARKGNAEMVLASGIPAVRRFCYTITAHAQELQAINFLHSTLSSLLYSAELRAAKPTVQPR</sequence>
<proteinExistence type="predicted"/>
<dbReference type="OrthoDB" id="3598281at2759"/>
<protein>
    <submittedName>
        <fullName evidence="2">Uncharacterized protein</fullName>
    </submittedName>
</protein>
<name>A0A177AHL2_9PEZI</name>
<reference evidence="2" key="1">
    <citation type="submission" date="2016-03" db="EMBL/GenBank/DDBJ databases">
        <title>Updated assembly of Pseudogymnoascus destructans, the fungus causing white-nose syndrome of bats.</title>
        <authorList>
            <person name="Palmer J.M."/>
            <person name="Drees K.P."/>
            <person name="Foster J.T."/>
            <person name="Lindner D.L."/>
        </authorList>
    </citation>
    <scope>NUCLEOTIDE SEQUENCE [LARGE SCALE GENOMIC DNA]</scope>
    <source>
        <strain evidence="2">20631-21</strain>
    </source>
</reference>
<dbReference type="eggNOG" id="ENOG502SJE7">
    <property type="taxonomic scope" value="Eukaryota"/>
</dbReference>
<dbReference type="RefSeq" id="XP_024326864.1">
    <property type="nucleotide sequence ID" value="XM_024465920.1"/>
</dbReference>
<keyword evidence="1" id="KW-0175">Coiled coil</keyword>
<dbReference type="Proteomes" id="UP000077154">
    <property type="component" value="Unassembled WGS sequence"/>
</dbReference>
<feature type="coiled-coil region" evidence="1">
    <location>
        <begin position="26"/>
        <end position="53"/>
    </location>
</feature>
<gene>
    <name evidence="2" type="ORF">VC83_02253</name>
</gene>
<organism evidence="2">
    <name type="scientific">Pseudogymnoascus destructans</name>
    <dbReference type="NCBI Taxonomy" id="655981"/>
    <lineage>
        <taxon>Eukaryota</taxon>
        <taxon>Fungi</taxon>
        <taxon>Dikarya</taxon>
        <taxon>Ascomycota</taxon>
        <taxon>Pezizomycotina</taxon>
        <taxon>Leotiomycetes</taxon>
        <taxon>Thelebolales</taxon>
        <taxon>Thelebolaceae</taxon>
        <taxon>Pseudogymnoascus</taxon>
    </lineage>
</organism>